<dbReference type="Pfam" id="PF01425">
    <property type="entry name" value="Amidase"/>
    <property type="match status" value="1"/>
</dbReference>
<evidence type="ECO:0000313" key="4">
    <source>
        <dbReference type="Proteomes" id="UP000178912"/>
    </source>
</evidence>
<dbReference type="Proteomes" id="UP000178912">
    <property type="component" value="Unassembled WGS sequence"/>
</dbReference>
<gene>
    <name evidence="3" type="ORF">RAG0_01907</name>
</gene>
<evidence type="ECO:0000256" key="1">
    <source>
        <dbReference type="SAM" id="MobiDB-lite"/>
    </source>
</evidence>
<dbReference type="InterPro" id="IPR023631">
    <property type="entry name" value="Amidase_dom"/>
</dbReference>
<keyword evidence="4" id="KW-1185">Reference proteome</keyword>
<dbReference type="OrthoDB" id="566138at2759"/>
<dbReference type="Gene3D" id="3.90.1300.10">
    <property type="entry name" value="Amidase signature (AS) domain"/>
    <property type="match status" value="1"/>
</dbReference>
<dbReference type="PANTHER" id="PTHR42678">
    <property type="entry name" value="AMIDASE"/>
    <property type="match status" value="1"/>
</dbReference>
<evidence type="ECO:0000259" key="2">
    <source>
        <dbReference type="Pfam" id="PF01425"/>
    </source>
</evidence>
<dbReference type="AlphaFoldDB" id="A0A1E1K3P8"/>
<dbReference type="InterPro" id="IPR036928">
    <property type="entry name" value="AS_sf"/>
</dbReference>
<evidence type="ECO:0000313" key="3">
    <source>
        <dbReference type="EMBL" id="CZS91154.1"/>
    </source>
</evidence>
<dbReference type="EMBL" id="FJUX01000007">
    <property type="protein sequence ID" value="CZS91154.1"/>
    <property type="molecule type" value="Genomic_DNA"/>
</dbReference>
<feature type="domain" description="Amidase" evidence="2">
    <location>
        <begin position="39"/>
        <end position="231"/>
    </location>
</feature>
<reference evidence="4" key="1">
    <citation type="submission" date="2016-03" db="EMBL/GenBank/DDBJ databases">
        <authorList>
            <person name="Guldener U."/>
        </authorList>
    </citation>
    <scope>NUCLEOTIDE SEQUENCE [LARGE SCALE GENOMIC DNA]</scope>
    <source>
        <strain evidence="4">04CH-RAC-A.6.1</strain>
    </source>
</reference>
<sequence length="246" mass="26591">MSHQEATTSSTSLPRPRLASMTVPDMQRAFENGITVSEELVKTYNSRINEVNSKVRAVVWHNLDAESIAQESGKRRERKESRSILDGIPFMVKDVFLTTDNMPSTTGCSGLRNATPSFEATVIKKLREKGAVLSGETNLSQWNNYRNYHAPGNTPSGWSSVGSECKGIFVAEQDPRGCSSGSAVAVALGLVPVALATEGSNAAPACSAEVVGLKPTSSVTSRHGVYCVSSSKIALELWQRRARMQR</sequence>
<dbReference type="SUPFAM" id="SSF75304">
    <property type="entry name" value="Amidase signature (AS) enzymes"/>
    <property type="match status" value="1"/>
</dbReference>
<accession>A0A1E1K3P8</accession>
<name>A0A1E1K3P8_9HELO</name>
<proteinExistence type="predicted"/>
<organism evidence="3 4">
    <name type="scientific">Rhynchosporium agropyri</name>
    <dbReference type="NCBI Taxonomy" id="914238"/>
    <lineage>
        <taxon>Eukaryota</taxon>
        <taxon>Fungi</taxon>
        <taxon>Dikarya</taxon>
        <taxon>Ascomycota</taxon>
        <taxon>Pezizomycotina</taxon>
        <taxon>Leotiomycetes</taxon>
        <taxon>Helotiales</taxon>
        <taxon>Ploettnerulaceae</taxon>
        <taxon>Rhynchosporium</taxon>
    </lineage>
</organism>
<protein>
    <recommendedName>
        <fullName evidence="2">Amidase domain-containing protein</fullName>
    </recommendedName>
</protein>
<dbReference type="PANTHER" id="PTHR42678:SF34">
    <property type="entry name" value="OS04G0183300 PROTEIN"/>
    <property type="match status" value="1"/>
</dbReference>
<feature type="compositionally biased region" description="Polar residues" evidence="1">
    <location>
        <begin position="1"/>
        <end position="13"/>
    </location>
</feature>
<feature type="region of interest" description="Disordered" evidence="1">
    <location>
        <begin position="1"/>
        <end position="20"/>
    </location>
</feature>